<protein>
    <submittedName>
        <fullName evidence="1">Uncharacterized protein</fullName>
    </submittedName>
</protein>
<comment type="caution">
    <text evidence="1">The sequence shown here is derived from an EMBL/GenBank/DDBJ whole genome shotgun (WGS) entry which is preliminary data.</text>
</comment>
<name>A0ABW9YS44_9GAMM</name>
<proteinExistence type="predicted"/>
<evidence type="ECO:0000313" key="2">
    <source>
        <dbReference type="Proteomes" id="UP000738517"/>
    </source>
</evidence>
<evidence type="ECO:0000313" key="1">
    <source>
        <dbReference type="EMBL" id="NBI56473.1"/>
    </source>
</evidence>
<gene>
    <name evidence="1" type="ORF">EIZ48_29125</name>
</gene>
<organism evidence="1 2">
    <name type="scientific">Photobacterium alginatilyticum</name>
    <dbReference type="NCBI Taxonomy" id="1775171"/>
    <lineage>
        <taxon>Bacteria</taxon>
        <taxon>Pseudomonadati</taxon>
        <taxon>Pseudomonadota</taxon>
        <taxon>Gammaproteobacteria</taxon>
        <taxon>Vibrionales</taxon>
        <taxon>Vibrionaceae</taxon>
        <taxon>Photobacterium</taxon>
    </lineage>
</organism>
<reference evidence="1 2" key="1">
    <citation type="journal article" date="2017" name="Int. J. Syst. Evol. Microbiol.">
        <title>Photobacterium alginatilyticum sp. nov., a marine bacterium isolated from bottom seawater.</title>
        <authorList>
            <person name="Wang X."/>
            <person name="Wang Y."/>
            <person name="Yang X."/>
            <person name="Sun H."/>
            <person name="Li B."/>
            <person name="Zhang X.H."/>
        </authorList>
    </citation>
    <scope>NUCLEOTIDE SEQUENCE [LARGE SCALE GENOMIC DNA]</scope>
    <source>
        <strain evidence="1 2">P03D4</strain>
    </source>
</reference>
<accession>A0ABW9YS44</accession>
<dbReference type="Proteomes" id="UP000738517">
    <property type="component" value="Unassembled WGS sequence"/>
</dbReference>
<dbReference type="EMBL" id="RSEJ01000411">
    <property type="protein sequence ID" value="NBI56473.1"/>
    <property type="molecule type" value="Genomic_DNA"/>
</dbReference>
<sequence length="62" mass="7025">MMFQLLLTTRAQAESSARRTKPINLAVRYTEKRSGISPETSDLIAAKLDPQTLKRTPRCLCF</sequence>
<keyword evidence="2" id="KW-1185">Reference proteome</keyword>